<accession>D7A145</accession>
<keyword evidence="2" id="KW-1185">Reference proteome</keyword>
<protein>
    <submittedName>
        <fullName evidence="1">Uncharacterized protein</fullName>
    </submittedName>
</protein>
<dbReference type="KEGG" id="sno:Snov_0219"/>
<sequence>MIALAGPAPWPVPYGIDKMPTGPTSLDRFPRVLLHPGKVLRLNDEAFELPPPAIGQETVATDIRLADHLKRLSGTWNRPATLFIDGYFEHLRQVIAAHRTAIVEHLAPVAGLFAPEDVLYSAPLPLPRALPPLPDGESVMVDMLFWLGGRAEAVLFAPSPLLPAAERRRREGLAAVGIGVTVLTAGELVEPDTFAALLGEQGRAFWQDERLPSAPGGPRLPPF</sequence>
<gene>
    <name evidence="1" type="ordered locus">Snov_0219</name>
</gene>
<dbReference type="eggNOG" id="ENOG502ZIZC">
    <property type="taxonomic scope" value="Bacteria"/>
</dbReference>
<evidence type="ECO:0000313" key="2">
    <source>
        <dbReference type="Proteomes" id="UP000006633"/>
    </source>
</evidence>
<dbReference type="OrthoDB" id="8449371at2"/>
<dbReference type="STRING" id="639283.Snov_0219"/>
<dbReference type="HOGENOM" id="CLU_1239505_0_0_5"/>
<reference evidence="1 2" key="1">
    <citation type="journal article" date="2012" name="Stand. Genomic Sci.">
        <title>Complete genome sequence of the facultatively chemolithoautotrophic and methylotrophic alpha Proteobacterium Starkeya novella type strain (ATCC 8093(T)).</title>
        <authorList>
            <person name="Kappler U."/>
            <person name="Davenport K."/>
            <person name="Beatson S."/>
            <person name="Lucas S."/>
            <person name="Lapidus A."/>
            <person name="Copeland A."/>
            <person name="Berry K.W."/>
            <person name="Glavina Del Rio T."/>
            <person name="Hammon N."/>
            <person name="Dalin E."/>
            <person name="Tice H."/>
            <person name="Pitluck S."/>
            <person name="Richardson P."/>
            <person name="Bruce D."/>
            <person name="Goodwin L.A."/>
            <person name="Han C."/>
            <person name="Tapia R."/>
            <person name="Detter J.C."/>
            <person name="Chang Y.J."/>
            <person name="Jeffries C.D."/>
            <person name="Land M."/>
            <person name="Hauser L."/>
            <person name="Kyrpides N.C."/>
            <person name="Goker M."/>
            <person name="Ivanova N."/>
            <person name="Klenk H.P."/>
            <person name="Woyke T."/>
        </authorList>
    </citation>
    <scope>NUCLEOTIDE SEQUENCE [LARGE SCALE GENOMIC DNA]</scope>
    <source>
        <strain evidence="2">ATCC 8093 / DSM 506 / JCM 20403 / CCM 1077 / IAM 12100 / NBRC 12443 / NCIMB 10456</strain>
    </source>
</reference>
<dbReference type="RefSeq" id="WP_013165060.1">
    <property type="nucleotide sequence ID" value="NC_014217.1"/>
</dbReference>
<dbReference type="EMBL" id="CP002026">
    <property type="protein sequence ID" value="ADH87555.1"/>
    <property type="molecule type" value="Genomic_DNA"/>
</dbReference>
<dbReference type="AlphaFoldDB" id="D7A145"/>
<organism evidence="1 2">
    <name type="scientific">Ancylobacter novellus (strain ATCC 8093 / DSM 506 / JCM 20403 / CCM 1077 / IAM 12100 / NBRC 12443 / NCIMB 10456)</name>
    <name type="common">Starkeya novella</name>
    <dbReference type="NCBI Taxonomy" id="639283"/>
    <lineage>
        <taxon>Bacteria</taxon>
        <taxon>Pseudomonadati</taxon>
        <taxon>Pseudomonadota</taxon>
        <taxon>Alphaproteobacteria</taxon>
        <taxon>Hyphomicrobiales</taxon>
        <taxon>Xanthobacteraceae</taxon>
        <taxon>Ancylobacter</taxon>
    </lineage>
</organism>
<proteinExistence type="predicted"/>
<name>D7A145_ANCN5</name>
<evidence type="ECO:0000313" key="1">
    <source>
        <dbReference type="EMBL" id="ADH87555.1"/>
    </source>
</evidence>
<dbReference type="Proteomes" id="UP000006633">
    <property type="component" value="Chromosome"/>
</dbReference>